<feature type="transmembrane region" description="Helical" evidence="2">
    <location>
        <begin position="112"/>
        <end position="133"/>
    </location>
</feature>
<evidence type="ECO:0000313" key="3">
    <source>
        <dbReference type="EMBL" id="CAD9084611.1"/>
    </source>
</evidence>
<gene>
    <name evidence="3" type="ORF">PCOS0759_LOCUS7865</name>
</gene>
<keyword evidence="2" id="KW-0812">Transmembrane</keyword>
<feature type="transmembrane region" description="Helical" evidence="2">
    <location>
        <begin position="169"/>
        <end position="195"/>
    </location>
</feature>
<evidence type="ECO:0000256" key="1">
    <source>
        <dbReference type="SAM" id="MobiDB-lite"/>
    </source>
</evidence>
<keyword evidence="2" id="KW-0472">Membrane</keyword>
<dbReference type="EMBL" id="HBGD01009556">
    <property type="protein sequence ID" value="CAD9084611.1"/>
    <property type="molecule type" value="Transcribed_RNA"/>
</dbReference>
<evidence type="ECO:0008006" key="4">
    <source>
        <dbReference type="Google" id="ProtNLM"/>
    </source>
</evidence>
<organism evidence="3">
    <name type="scientific">Percolomonas cosmopolitus</name>
    <dbReference type="NCBI Taxonomy" id="63605"/>
    <lineage>
        <taxon>Eukaryota</taxon>
        <taxon>Discoba</taxon>
        <taxon>Heterolobosea</taxon>
        <taxon>Tetramitia</taxon>
        <taxon>Eutetramitia</taxon>
        <taxon>Percolomonadidae</taxon>
        <taxon>Percolomonas</taxon>
    </lineage>
</organism>
<dbReference type="PANTHER" id="PTHR31414:SF18">
    <property type="entry name" value="TRANSMEMBRANE PROTEIN-RELATED"/>
    <property type="match status" value="1"/>
</dbReference>
<name>A0A7S1KSW2_9EUKA</name>
<keyword evidence="2" id="KW-1133">Transmembrane helix</keyword>
<feature type="transmembrane region" description="Helical" evidence="2">
    <location>
        <begin position="55"/>
        <end position="74"/>
    </location>
</feature>
<sequence length="861" mass="93642">MESLVQLIERPVLWHELAVFSPSYFSCNCVHRANHIQAPFPLVSTPLLVMRSSSLFVFLALQIAVCLVLLLSLSQPADASMREWPVPPFPSSLLKGTLPDSYADMVTPWQNYLIYLGLVLVLPLIYGFILFVLTCCGCCVRCGVHICPGPCQKLRAKNMSMLKIRIFSLIPYSLGYAFILVLTALGIAFFLWFLIGEISVRGETVTVGKRVVVLPDSVVSSTKDIVDVVPTIMSNFVSLIDDVTSFTDEMNLIRKLINDTKSSITGLTGHLDANAAAFKKVKDRQLSMAARTNGSSNPMSTIDFTAFDGIFTSANETIASGVNSGFDAIEGALDTGLSGVTTAVDTIKTSITTMNSTVASTLGNMVGQVETFMTQGKQFYEQYVSPDTFDTYEGYIKIVEAVFGVVVILVITLVVALMTCGFLCVFLRLWPCLKCLDCCASICIIAYAIVGTVSLVLWCLTEDICTQGEEYIGKVETSLDLPTFAIPTPTGKNITISFSAAFLGVLNCPEDSNFLDSSGLSIDSFDIPGFIKSYEDKFKENLQNFQISDLLSNALGNSTSITDKINVADDIGTQVNTLKSQITNVVSTFFSSYPLYLTFSDFSYETSQFAELNTLLAAHGFGPYGQSNVSKLAPDYYDTATQTPGQIVAGKGADFDTVNAGGLTADEKNRVWGNLARLSPSTVVAPGAIANSLVYNLTRMNAKSPIFAHETFDDYELLLVELDALVQSVNQTELFTKSVFNLKPQMQEISTQFNSTYSNTLGSITTFIYDAVDTVITRVTGVDILKCGFIGNYYRTVKTSYCGNLKTALGGTAVVALVMVLALFLMFFIIMFADCLACRKAGSRGKGYDSDDDSSISSIRK</sequence>
<feature type="transmembrane region" description="Helical" evidence="2">
    <location>
        <begin position="439"/>
        <end position="458"/>
    </location>
</feature>
<dbReference type="InterPro" id="IPR040283">
    <property type="entry name" value="DDB_G0292058-like"/>
</dbReference>
<feature type="transmembrane region" description="Helical" evidence="2">
    <location>
        <begin position="401"/>
        <end position="427"/>
    </location>
</feature>
<accession>A0A7S1KSW2</accession>
<dbReference type="GO" id="GO:0016020">
    <property type="term" value="C:membrane"/>
    <property type="evidence" value="ECO:0007669"/>
    <property type="project" value="TreeGrafter"/>
</dbReference>
<proteinExistence type="predicted"/>
<feature type="region of interest" description="Disordered" evidence="1">
    <location>
        <begin position="842"/>
        <end position="861"/>
    </location>
</feature>
<dbReference type="PANTHER" id="PTHR31414">
    <property type="entry name" value="TRANSMEMBRANE PROTEIN DDB_G0292058"/>
    <property type="match status" value="1"/>
</dbReference>
<protein>
    <recommendedName>
        <fullName evidence="4">Prominin</fullName>
    </recommendedName>
</protein>
<feature type="transmembrane region" description="Helical" evidence="2">
    <location>
        <begin position="808"/>
        <end position="836"/>
    </location>
</feature>
<evidence type="ECO:0000256" key="2">
    <source>
        <dbReference type="SAM" id="Phobius"/>
    </source>
</evidence>
<dbReference type="AlphaFoldDB" id="A0A7S1KSW2"/>
<reference evidence="3" key="1">
    <citation type="submission" date="2021-01" db="EMBL/GenBank/DDBJ databases">
        <authorList>
            <person name="Corre E."/>
            <person name="Pelletier E."/>
            <person name="Niang G."/>
            <person name="Scheremetjew M."/>
            <person name="Finn R."/>
            <person name="Kale V."/>
            <person name="Holt S."/>
            <person name="Cochrane G."/>
            <person name="Meng A."/>
            <person name="Brown T."/>
            <person name="Cohen L."/>
        </authorList>
    </citation>
    <scope>NUCLEOTIDE SEQUENCE</scope>
    <source>
        <strain evidence="3">WS</strain>
    </source>
</reference>